<dbReference type="EMBL" id="QKZR01000001">
    <property type="protein sequence ID" value="PZX43854.1"/>
    <property type="molecule type" value="Genomic_DNA"/>
</dbReference>
<dbReference type="PANTHER" id="PTHR48079">
    <property type="entry name" value="PROTEIN YEEZ"/>
    <property type="match status" value="1"/>
</dbReference>
<dbReference type="InterPro" id="IPR036291">
    <property type="entry name" value="NAD(P)-bd_dom_sf"/>
</dbReference>
<evidence type="ECO:0000313" key="3">
    <source>
        <dbReference type="Proteomes" id="UP000248584"/>
    </source>
</evidence>
<dbReference type="PANTHER" id="PTHR48079:SF6">
    <property type="entry name" value="NAD(P)-BINDING DOMAIN-CONTAINING PROTEIN-RELATED"/>
    <property type="match status" value="1"/>
</dbReference>
<proteinExistence type="predicted"/>
<dbReference type="RefSeq" id="WP_015361682.1">
    <property type="nucleotide sequence ID" value="NZ_QKZR01000001.1"/>
</dbReference>
<gene>
    <name evidence="2" type="ORF">LX97_00859</name>
</gene>
<reference evidence="2 3" key="1">
    <citation type="submission" date="2018-06" db="EMBL/GenBank/DDBJ databases">
        <title>Genomic Encyclopedia of Archaeal and Bacterial Type Strains, Phase II (KMG-II): from individual species to whole genera.</title>
        <authorList>
            <person name="Goeker M."/>
        </authorList>
    </citation>
    <scope>NUCLEOTIDE SEQUENCE [LARGE SCALE GENOMIC DNA]</scope>
    <source>
        <strain evidence="2 3">DSM 17205</strain>
    </source>
</reference>
<dbReference type="InterPro" id="IPR051783">
    <property type="entry name" value="NAD(P)-dependent_oxidoreduct"/>
</dbReference>
<dbReference type="Gene3D" id="3.40.50.720">
    <property type="entry name" value="NAD(P)-binding Rossmann-like Domain"/>
    <property type="match status" value="1"/>
</dbReference>
<evidence type="ECO:0000259" key="1">
    <source>
        <dbReference type="Pfam" id="PF01370"/>
    </source>
</evidence>
<sequence length="332" mass="36922">MILITGATGLVGGHLLYRFRESGKNITATYRDINSLDKTREIFESYKKGASTLVDSFQWIQADILEIPSLEKAMQNVRIVYHCAAAVGDHSFEEIKNINMRGTENVVNVALSSGVKKLCHVSSIAALGDPIGEKEVNEEDFFNLDGLNTNYAITKFGAEMEAWRATQENLEVIIVNPGIILGEGNWENGSGQFFSKTASGNNYYTKGSSGFIDVRDVTKLMETLVGSSLKNERFILVAENRSFKSVLDKIATSIGKKKPKFLLNKPLLITISYLLKILNLLGFKRKLSTAKVESLTSKTNYSNSKVIQATDFEFTPIDETIERIAAFYKSRN</sequence>
<feature type="domain" description="NAD-dependent epimerase/dehydratase" evidence="1">
    <location>
        <begin position="2"/>
        <end position="197"/>
    </location>
</feature>
<name>A0ABX5Q1G5_9FLAO</name>
<evidence type="ECO:0000313" key="2">
    <source>
        <dbReference type="EMBL" id="PZX43854.1"/>
    </source>
</evidence>
<dbReference type="InterPro" id="IPR001509">
    <property type="entry name" value="Epimerase_deHydtase"/>
</dbReference>
<dbReference type="SUPFAM" id="SSF51735">
    <property type="entry name" value="NAD(P)-binding Rossmann-fold domains"/>
    <property type="match status" value="1"/>
</dbReference>
<dbReference type="Pfam" id="PF01370">
    <property type="entry name" value="Epimerase"/>
    <property type="match status" value="1"/>
</dbReference>
<dbReference type="Proteomes" id="UP000248584">
    <property type="component" value="Unassembled WGS sequence"/>
</dbReference>
<protein>
    <submittedName>
        <fullName evidence="2">Nucleoside-diphosphate-sugar epimerase</fullName>
    </submittedName>
</protein>
<comment type="caution">
    <text evidence="2">The sequence shown here is derived from an EMBL/GenBank/DDBJ whole genome shotgun (WGS) entry which is preliminary data.</text>
</comment>
<keyword evidence="3" id="KW-1185">Reference proteome</keyword>
<accession>A0ABX5Q1G5</accession>
<organism evidence="2 3">
    <name type="scientific">Nonlabens dokdonensis</name>
    <dbReference type="NCBI Taxonomy" id="328515"/>
    <lineage>
        <taxon>Bacteria</taxon>
        <taxon>Pseudomonadati</taxon>
        <taxon>Bacteroidota</taxon>
        <taxon>Flavobacteriia</taxon>
        <taxon>Flavobacteriales</taxon>
        <taxon>Flavobacteriaceae</taxon>
        <taxon>Nonlabens</taxon>
    </lineage>
</organism>